<evidence type="ECO:0000256" key="5">
    <source>
        <dbReference type="SAM" id="MobiDB-lite"/>
    </source>
</evidence>
<dbReference type="Proteomes" id="UP000440224">
    <property type="component" value="Unassembled WGS sequence"/>
</dbReference>
<evidence type="ECO:0000256" key="3">
    <source>
        <dbReference type="ARBA" id="ARBA00022842"/>
    </source>
</evidence>
<dbReference type="InterPro" id="IPR015890">
    <property type="entry name" value="Chorismate_C"/>
</dbReference>
<name>A0A6N7PPZ8_9BACT</name>
<feature type="compositionally biased region" description="Gly residues" evidence="5">
    <location>
        <begin position="491"/>
        <end position="505"/>
    </location>
</feature>
<feature type="domain" description="Chorismate-utilising enzyme C-terminal" evidence="6">
    <location>
        <begin position="180"/>
        <end position="440"/>
    </location>
</feature>
<feature type="region of interest" description="Disordered" evidence="5">
    <location>
        <begin position="462"/>
        <end position="505"/>
    </location>
</feature>
<comment type="caution">
    <text evidence="7">The sequence shown here is derived from an EMBL/GenBank/DDBJ whole genome shotgun (WGS) entry which is preliminary data.</text>
</comment>
<keyword evidence="8" id="KW-1185">Reference proteome</keyword>
<dbReference type="SUPFAM" id="SSF56322">
    <property type="entry name" value="ADC synthase"/>
    <property type="match status" value="1"/>
</dbReference>
<feature type="compositionally biased region" description="Basic and acidic residues" evidence="5">
    <location>
        <begin position="462"/>
        <end position="478"/>
    </location>
</feature>
<organism evidence="7 8">
    <name type="scientific">Polyangium spumosum</name>
    <dbReference type="NCBI Taxonomy" id="889282"/>
    <lineage>
        <taxon>Bacteria</taxon>
        <taxon>Pseudomonadati</taxon>
        <taxon>Myxococcota</taxon>
        <taxon>Polyangia</taxon>
        <taxon>Polyangiales</taxon>
        <taxon>Polyangiaceae</taxon>
        <taxon>Polyangium</taxon>
    </lineage>
</organism>
<comment type="cofactor">
    <cofactor evidence="1">
        <name>Mg(2+)</name>
        <dbReference type="ChEBI" id="CHEBI:18420"/>
    </cofactor>
</comment>
<evidence type="ECO:0000256" key="2">
    <source>
        <dbReference type="ARBA" id="ARBA00022723"/>
    </source>
</evidence>
<dbReference type="Gene3D" id="3.60.120.10">
    <property type="entry name" value="Anthranilate synthase"/>
    <property type="match status" value="1"/>
</dbReference>
<sequence>MSQSQILTRTLAADHVTPVRAYNALRAQSAGRSSFLLESVLPGERWGRYSILGYRARTEHAYPPGANALELLAGDASELEDAEGLAARFSQALVGYLVYDAANVANGIKPWPNEGMSGRLMRDCTVVVFDNLQQTLTIAGRSKGAIDRCAWEMTHGPELDPLPSPDPTLEALFAEPNIDDDTYAMKVIKAKQYIEAGDCLQIVLGRTFRAPLRNADAFDVYRALRVLSPSPYLFFLDFAETPFAEGMAIAGASPETMVRVSGGKVTLRPIAGTRPRGKTQEEDEALERELVADPKERAEHVMLVDLARNDVGRVAAAGSVNVTSEMKVQRFSHVMHLVSEVEGTLAPDKSPIDAVRAAMPAGTLSGAPKVRAMQIIRQLEPGPRGVYGGAIGYVLPDGTVDFAIPIRTVIARAAEFEVTAGAGIVADSDPMREAEETRIKARAALAAIRSAQDAVERREAEAAALQKRREEAERKKAEAAAAEAAAAASGEGEGGGSSEPGASSG</sequence>
<keyword evidence="4" id="KW-0456">Lyase</keyword>
<evidence type="ECO:0000313" key="7">
    <source>
        <dbReference type="EMBL" id="MRG94282.1"/>
    </source>
</evidence>
<keyword evidence="2" id="KW-0479">Metal-binding</keyword>
<reference evidence="7 8" key="1">
    <citation type="submission" date="2019-10" db="EMBL/GenBank/DDBJ databases">
        <title>A soil myxobacterium in the family Polyangiaceae.</title>
        <authorList>
            <person name="Li Y."/>
            <person name="Wang J."/>
        </authorList>
    </citation>
    <scope>NUCLEOTIDE SEQUENCE [LARGE SCALE GENOMIC DNA]</scope>
    <source>
        <strain evidence="7 8">DSM 14734</strain>
    </source>
</reference>
<dbReference type="PRINTS" id="PR00095">
    <property type="entry name" value="ANTSNTHASEI"/>
</dbReference>
<evidence type="ECO:0000313" key="8">
    <source>
        <dbReference type="Proteomes" id="UP000440224"/>
    </source>
</evidence>
<dbReference type="RefSeq" id="WP_206079505.1">
    <property type="nucleotide sequence ID" value="NZ_WJIE01000005.1"/>
</dbReference>
<feature type="compositionally biased region" description="Low complexity" evidence="5">
    <location>
        <begin position="479"/>
        <end position="490"/>
    </location>
</feature>
<dbReference type="PANTHER" id="PTHR11236">
    <property type="entry name" value="AMINOBENZOATE/ANTHRANILATE SYNTHASE"/>
    <property type="match status" value="1"/>
</dbReference>
<accession>A0A6N7PPZ8</accession>
<dbReference type="EMBL" id="WJIE01000005">
    <property type="protein sequence ID" value="MRG94282.1"/>
    <property type="molecule type" value="Genomic_DNA"/>
</dbReference>
<dbReference type="GO" id="GO:0000162">
    <property type="term" value="P:L-tryptophan biosynthetic process"/>
    <property type="evidence" value="ECO:0007669"/>
    <property type="project" value="TreeGrafter"/>
</dbReference>
<dbReference type="AlphaFoldDB" id="A0A6N7PPZ8"/>
<evidence type="ECO:0000256" key="1">
    <source>
        <dbReference type="ARBA" id="ARBA00001946"/>
    </source>
</evidence>
<evidence type="ECO:0000256" key="4">
    <source>
        <dbReference type="ARBA" id="ARBA00023239"/>
    </source>
</evidence>
<dbReference type="Pfam" id="PF00425">
    <property type="entry name" value="Chorismate_bind"/>
    <property type="match status" value="1"/>
</dbReference>
<dbReference type="PANTHER" id="PTHR11236:SF48">
    <property type="entry name" value="ISOCHORISMATE SYNTHASE MENF"/>
    <property type="match status" value="1"/>
</dbReference>
<dbReference type="GO" id="GO:0016829">
    <property type="term" value="F:lyase activity"/>
    <property type="evidence" value="ECO:0007669"/>
    <property type="project" value="UniProtKB-KW"/>
</dbReference>
<dbReference type="InterPro" id="IPR005801">
    <property type="entry name" value="ADC_synthase"/>
</dbReference>
<gene>
    <name evidence="7" type="ORF">GF068_20490</name>
</gene>
<proteinExistence type="predicted"/>
<dbReference type="InterPro" id="IPR019999">
    <property type="entry name" value="Anth_synth_I-like"/>
</dbReference>
<keyword evidence="3" id="KW-0460">Magnesium</keyword>
<evidence type="ECO:0000259" key="6">
    <source>
        <dbReference type="Pfam" id="PF00425"/>
    </source>
</evidence>
<protein>
    <submittedName>
        <fullName evidence="7">Anthranilate synthase component I</fullName>
    </submittedName>
</protein>
<dbReference type="GO" id="GO:0046872">
    <property type="term" value="F:metal ion binding"/>
    <property type="evidence" value="ECO:0007669"/>
    <property type="project" value="UniProtKB-KW"/>
</dbReference>